<evidence type="ECO:0000256" key="7">
    <source>
        <dbReference type="PIRSR" id="PIRSR000071-1"/>
    </source>
</evidence>
<keyword evidence="5 6" id="KW-0408">Iron</keyword>
<evidence type="ECO:0000313" key="10">
    <source>
        <dbReference type="Proteomes" id="UP000234857"/>
    </source>
</evidence>
<evidence type="ECO:0000313" key="9">
    <source>
        <dbReference type="EMBL" id="PLX17430.1"/>
    </source>
</evidence>
<feature type="binding site" evidence="7">
    <location>
        <position position="42"/>
    </location>
    <ligand>
        <name>Fe cation</name>
        <dbReference type="ChEBI" id="CHEBI:24875"/>
    </ligand>
</feature>
<dbReference type="SUPFAM" id="SSF57802">
    <property type="entry name" value="Rubredoxin-like"/>
    <property type="match status" value="1"/>
</dbReference>
<dbReference type="PROSITE" id="PS00202">
    <property type="entry name" value="RUBREDOXIN"/>
    <property type="match status" value="1"/>
</dbReference>
<evidence type="ECO:0000256" key="5">
    <source>
        <dbReference type="ARBA" id="ARBA00023004"/>
    </source>
</evidence>
<dbReference type="PRINTS" id="PR00163">
    <property type="entry name" value="RUBREDOXIN"/>
</dbReference>
<dbReference type="FunFam" id="2.20.28.10:FF:000001">
    <property type="entry name" value="Rubredoxin"/>
    <property type="match status" value="1"/>
</dbReference>
<comment type="similarity">
    <text evidence="1 6">Belongs to the rubredoxin family.</text>
</comment>
<evidence type="ECO:0000259" key="8">
    <source>
        <dbReference type="PROSITE" id="PS50903"/>
    </source>
</evidence>
<dbReference type="NCBIfam" id="NF045768">
    <property type="entry name" value="RubredRD"/>
    <property type="match status" value="1"/>
</dbReference>
<dbReference type="GO" id="GO:0009055">
    <property type="term" value="F:electron transfer activity"/>
    <property type="evidence" value="ECO:0007669"/>
    <property type="project" value="InterPro"/>
</dbReference>
<dbReference type="EMBL" id="PKTG01000087">
    <property type="protein sequence ID" value="PLX17430.1"/>
    <property type="molecule type" value="Genomic_DNA"/>
</dbReference>
<dbReference type="InterPro" id="IPR018527">
    <property type="entry name" value="Rubredoxin_Fe_BS"/>
</dbReference>
<feature type="binding site" evidence="7">
    <location>
        <position position="9"/>
    </location>
    <ligand>
        <name>Fe cation</name>
        <dbReference type="ChEBI" id="CHEBI:24875"/>
    </ligand>
</feature>
<comment type="cofactor">
    <cofactor evidence="6 7">
        <name>Fe(3+)</name>
        <dbReference type="ChEBI" id="CHEBI:29034"/>
    </cofactor>
    <text evidence="6 7">Binds 1 Fe(3+) ion per subunit.</text>
</comment>
<dbReference type="PROSITE" id="PS50903">
    <property type="entry name" value="RUBREDOXIN_LIKE"/>
    <property type="match status" value="1"/>
</dbReference>
<evidence type="ECO:0000256" key="1">
    <source>
        <dbReference type="ARBA" id="ARBA00005337"/>
    </source>
</evidence>
<dbReference type="InterPro" id="IPR024935">
    <property type="entry name" value="Rubredoxin_dom"/>
</dbReference>
<dbReference type="CDD" id="cd00730">
    <property type="entry name" value="rubredoxin"/>
    <property type="match status" value="1"/>
</dbReference>
<dbReference type="PANTHER" id="PTHR47627:SF1">
    <property type="entry name" value="RUBREDOXIN-1-RELATED"/>
    <property type="match status" value="1"/>
</dbReference>
<dbReference type="Proteomes" id="UP000234857">
    <property type="component" value="Unassembled WGS sequence"/>
</dbReference>
<protein>
    <recommendedName>
        <fullName evidence="6">Rubredoxin</fullName>
    </recommendedName>
</protein>
<evidence type="ECO:0000256" key="4">
    <source>
        <dbReference type="ARBA" id="ARBA00022982"/>
    </source>
</evidence>
<feature type="binding site" evidence="7">
    <location>
        <position position="6"/>
    </location>
    <ligand>
        <name>Fe cation</name>
        <dbReference type="ChEBI" id="CHEBI:24875"/>
    </ligand>
</feature>
<dbReference type="GO" id="GO:0005506">
    <property type="term" value="F:iron ion binding"/>
    <property type="evidence" value="ECO:0007669"/>
    <property type="project" value="InterPro"/>
</dbReference>
<reference evidence="9 10" key="1">
    <citation type="submission" date="2017-11" db="EMBL/GenBank/DDBJ databases">
        <title>Genome-resolved metagenomics identifies genetic mobility, metabolic interactions, and unexpected diversity in perchlorate-reducing communities.</title>
        <authorList>
            <person name="Barnum T.P."/>
            <person name="Figueroa I.A."/>
            <person name="Carlstrom C.I."/>
            <person name="Lucas L.N."/>
            <person name="Engelbrektson A.L."/>
            <person name="Coates J.D."/>
        </authorList>
    </citation>
    <scope>NUCLEOTIDE SEQUENCE [LARGE SCALE GENOMIC DNA]</scope>
    <source>
        <strain evidence="9">BM706</strain>
    </source>
</reference>
<keyword evidence="3 6" id="KW-0479">Metal-binding</keyword>
<accession>A0A2N5ZFF7</accession>
<sequence length="52" mass="5711">MEKYVCTACGYVYDPEKGDPDSGVAPGTKFEDIPDTWVCPICGVDKTMFEAM</sequence>
<evidence type="ECO:0000256" key="6">
    <source>
        <dbReference type="PIRNR" id="PIRNR000071"/>
    </source>
</evidence>
<keyword evidence="2 6" id="KW-0813">Transport</keyword>
<dbReference type="Gene3D" id="2.20.28.10">
    <property type="match status" value="1"/>
</dbReference>
<dbReference type="InterPro" id="IPR024922">
    <property type="entry name" value="Rubredoxin"/>
</dbReference>
<proteinExistence type="inferred from homology"/>
<dbReference type="Pfam" id="PF00301">
    <property type="entry name" value="Rubredoxin"/>
    <property type="match status" value="1"/>
</dbReference>
<dbReference type="PANTHER" id="PTHR47627">
    <property type="entry name" value="RUBREDOXIN"/>
    <property type="match status" value="1"/>
</dbReference>
<feature type="domain" description="Rubredoxin-like" evidence="8">
    <location>
        <begin position="1"/>
        <end position="52"/>
    </location>
</feature>
<dbReference type="InterPro" id="IPR050526">
    <property type="entry name" value="Rubredoxin_ET"/>
</dbReference>
<evidence type="ECO:0000256" key="3">
    <source>
        <dbReference type="ARBA" id="ARBA00022723"/>
    </source>
</evidence>
<feature type="binding site" evidence="7">
    <location>
        <position position="39"/>
    </location>
    <ligand>
        <name>Fe cation</name>
        <dbReference type="ChEBI" id="CHEBI:24875"/>
    </ligand>
</feature>
<dbReference type="PIRSF" id="PIRSF000071">
    <property type="entry name" value="Rubredoxin"/>
    <property type="match status" value="1"/>
</dbReference>
<organism evidence="9 10">
    <name type="scientific">Muiribacterium halophilum</name>
    <dbReference type="NCBI Taxonomy" id="2053465"/>
    <lineage>
        <taxon>Bacteria</taxon>
        <taxon>Candidatus Muiribacteriota</taxon>
        <taxon>Candidatus Muiribacteriia</taxon>
        <taxon>Candidatus Muiribacteriales</taxon>
        <taxon>Candidatus Muiribacteriaceae</taxon>
        <taxon>Candidatus Muiribacterium</taxon>
    </lineage>
</organism>
<gene>
    <name evidence="9" type="ORF">C0601_07670</name>
</gene>
<dbReference type="GO" id="GO:0043448">
    <property type="term" value="P:alkane catabolic process"/>
    <property type="evidence" value="ECO:0007669"/>
    <property type="project" value="TreeGrafter"/>
</dbReference>
<dbReference type="AlphaFoldDB" id="A0A2N5ZFF7"/>
<keyword evidence="4 6" id="KW-0249">Electron transport</keyword>
<comment type="caution">
    <text evidence="9">The sequence shown here is derived from an EMBL/GenBank/DDBJ whole genome shotgun (WGS) entry which is preliminary data.</text>
</comment>
<name>A0A2N5ZFF7_MUIH1</name>
<dbReference type="InterPro" id="IPR024934">
    <property type="entry name" value="Rubredoxin-like_dom"/>
</dbReference>
<evidence type="ECO:0000256" key="2">
    <source>
        <dbReference type="ARBA" id="ARBA00022448"/>
    </source>
</evidence>